<reference evidence="2 3" key="1">
    <citation type="submission" date="2020-07" db="EMBL/GenBank/DDBJ databases">
        <title>Sequencing the genomes of 1000 actinobacteria strains.</title>
        <authorList>
            <person name="Klenk H.-P."/>
        </authorList>
    </citation>
    <scope>NUCLEOTIDE SEQUENCE [LARGE SCALE GENOMIC DNA]</scope>
    <source>
        <strain evidence="2 3">DSM 44442</strain>
    </source>
</reference>
<name>A0A7Z0EQS1_9ACTN</name>
<evidence type="ECO:0000313" key="3">
    <source>
        <dbReference type="Proteomes" id="UP000572051"/>
    </source>
</evidence>
<gene>
    <name evidence="2" type="ORF">HNR10_004450</name>
</gene>
<keyword evidence="3" id="KW-1185">Reference proteome</keyword>
<keyword evidence="1" id="KW-1133">Transmembrane helix</keyword>
<comment type="caution">
    <text evidence="2">The sequence shown here is derived from an EMBL/GenBank/DDBJ whole genome shotgun (WGS) entry which is preliminary data.</text>
</comment>
<dbReference type="Proteomes" id="UP000572051">
    <property type="component" value="Unassembled WGS sequence"/>
</dbReference>
<accession>A0A7Z0EQS1</accession>
<dbReference type="EMBL" id="JACCFS010000001">
    <property type="protein sequence ID" value="NYJ36569.1"/>
    <property type="molecule type" value="Genomic_DNA"/>
</dbReference>
<feature type="transmembrane region" description="Helical" evidence="1">
    <location>
        <begin position="22"/>
        <end position="44"/>
    </location>
</feature>
<protein>
    <recommendedName>
        <fullName evidence="4">DUF3592 domain-containing protein</fullName>
    </recommendedName>
</protein>
<evidence type="ECO:0008006" key="4">
    <source>
        <dbReference type="Google" id="ProtNLM"/>
    </source>
</evidence>
<keyword evidence="1" id="KW-0812">Transmembrane</keyword>
<organism evidence="2 3">
    <name type="scientific">Nocardiopsis aegyptia</name>
    <dbReference type="NCBI Taxonomy" id="220378"/>
    <lineage>
        <taxon>Bacteria</taxon>
        <taxon>Bacillati</taxon>
        <taxon>Actinomycetota</taxon>
        <taxon>Actinomycetes</taxon>
        <taxon>Streptosporangiales</taxon>
        <taxon>Nocardiopsidaceae</taxon>
        <taxon>Nocardiopsis</taxon>
    </lineage>
</organism>
<sequence length="165" mass="17789">MGERDARPGGCLSVPKEILGELAGYALLFLLLWLLPLLVAWLGVKHLWRIARLRRTGTRVTGRVDADFAPRRLLRGGGPTRAPFAFHTPDGVRVAARQRLTLGHNGLHGGQWVEIAYDPADPEDADIVTARSQIAAATALVVAGAVLIGFCYVLPVYAFAVDARG</sequence>
<evidence type="ECO:0000256" key="1">
    <source>
        <dbReference type="SAM" id="Phobius"/>
    </source>
</evidence>
<feature type="transmembrane region" description="Helical" evidence="1">
    <location>
        <begin position="134"/>
        <end position="160"/>
    </location>
</feature>
<keyword evidence="1" id="KW-0472">Membrane</keyword>
<dbReference type="AlphaFoldDB" id="A0A7Z0EQS1"/>
<dbReference type="RefSeq" id="WP_179826544.1">
    <property type="nucleotide sequence ID" value="NZ_JACCFS010000001.1"/>
</dbReference>
<evidence type="ECO:0000313" key="2">
    <source>
        <dbReference type="EMBL" id="NYJ36569.1"/>
    </source>
</evidence>
<proteinExistence type="predicted"/>